<dbReference type="EMBL" id="GBRH01272828">
    <property type="protein sequence ID" value="JAD25067.1"/>
    <property type="molecule type" value="Transcribed_RNA"/>
</dbReference>
<protein>
    <submittedName>
        <fullName evidence="1">Uncharacterized protein</fullName>
    </submittedName>
</protein>
<accession>A0A0A8YRQ2</accession>
<organism evidence="1">
    <name type="scientific">Arundo donax</name>
    <name type="common">Giant reed</name>
    <name type="synonym">Donax arundinaceus</name>
    <dbReference type="NCBI Taxonomy" id="35708"/>
    <lineage>
        <taxon>Eukaryota</taxon>
        <taxon>Viridiplantae</taxon>
        <taxon>Streptophyta</taxon>
        <taxon>Embryophyta</taxon>
        <taxon>Tracheophyta</taxon>
        <taxon>Spermatophyta</taxon>
        <taxon>Magnoliopsida</taxon>
        <taxon>Liliopsida</taxon>
        <taxon>Poales</taxon>
        <taxon>Poaceae</taxon>
        <taxon>PACMAD clade</taxon>
        <taxon>Arundinoideae</taxon>
        <taxon>Arundineae</taxon>
        <taxon>Arundo</taxon>
    </lineage>
</organism>
<evidence type="ECO:0000313" key="1">
    <source>
        <dbReference type="EMBL" id="JAD25067.1"/>
    </source>
</evidence>
<name>A0A0A8YRQ2_ARUDO</name>
<proteinExistence type="predicted"/>
<sequence length="9" mass="926">MVLLAVAPL</sequence>
<reference evidence="1" key="1">
    <citation type="submission" date="2014-09" db="EMBL/GenBank/DDBJ databases">
        <authorList>
            <person name="Magalhaes I.L.F."/>
            <person name="Oliveira U."/>
            <person name="Santos F.R."/>
            <person name="Vidigal T.H.D.A."/>
            <person name="Brescovit A.D."/>
            <person name="Santos A.J."/>
        </authorList>
    </citation>
    <scope>NUCLEOTIDE SEQUENCE</scope>
    <source>
        <tissue evidence="1">Shoot tissue taken approximately 20 cm above the soil surface</tissue>
    </source>
</reference>
<reference evidence="1" key="2">
    <citation type="journal article" date="2015" name="Data Brief">
        <title>Shoot transcriptome of the giant reed, Arundo donax.</title>
        <authorList>
            <person name="Barrero R.A."/>
            <person name="Guerrero F.D."/>
            <person name="Moolhuijzen P."/>
            <person name="Goolsby J.A."/>
            <person name="Tidwell J."/>
            <person name="Bellgard S.E."/>
            <person name="Bellgard M.I."/>
        </authorList>
    </citation>
    <scope>NUCLEOTIDE SEQUENCE</scope>
    <source>
        <tissue evidence="1">Shoot tissue taken approximately 20 cm above the soil surface</tissue>
    </source>
</reference>